<proteinExistence type="predicted"/>
<evidence type="ECO:0000313" key="1">
    <source>
        <dbReference type="EMBL" id="ACB47087.1"/>
    </source>
</evidence>
<dbReference type="EMBL" id="EF552206">
    <property type="protein sequence ID" value="ACB47087.1"/>
    <property type="molecule type" value="Genomic_DNA"/>
</dbReference>
<name>B2BM72_9ACTN</name>
<protein>
    <submittedName>
        <fullName evidence="1">Uncharacterized protein</fullName>
    </submittedName>
</protein>
<dbReference type="AlphaFoldDB" id="B2BM72"/>
<reference evidence="1" key="2">
    <citation type="journal article" date="2008" name="FEMS Microbiol. Lett.">
        <title>The biosynthetic genes encoding for the production of the dynemicin enediyne core in Micromonospora chersina ATCC53710.</title>
        <authorList>
            <person name="Gao Q."/>
            <person name="Thorson J.S."/>
        </authorList>
    </citation>
    <scope>NUCLEOTIDE SEQUENCE</scope>
    <source>
        <strain evidence="1">M956-1</strain>
    </source>
</reference>
<dbReference type="Pfam" id="PF19564">
    <property type="entry name" value="DUF6086"/>
    <property type="match status" value="1"/>
</dbReference>
<accession>B2BM72</accession>
<organism evidence="1">
    <name type="scientific">Micromonospora chersina</name>
    <dbReference type="NCBI Taxonomy" id="47854"/>
    <lineage>
        <taxon>Bacteria</taxon>
        <taxon>Bacillati</taxon>
        <taxon>Actinomycetota</taxon>
        <taxon>Actinomycetes</taxon>
        <taxon>Micromonosporales</taxon>
        <taxon>Micromonosporaceae</taxon>
        <taxon>Micromonospora</taxon>
    </lineage>
</organism>
<dbReference type="InterPro" id="IPR045732">
    <property type="entry name" value="DUF6086"/>
</dbReference>
<sequence>MNMSQYFQAGDLVLWNPSNRVAELFVRTSNAVADLVDRPTGIGPMQADEYDIDLDVFADFVDALVAQYLSSSHTILRSLLEGFTATALVLVDRAGRSVRSLQATATLDPRDVSVGAGGIRPLGDPARLHELASTHAAAMPV</sequence>
<reference evidence="1" key="1">
    <citation type="submission" date="2007-04" db="EMBL/GenBank/DDBJ databases">
        <authorList>
            <person name="Gao Q.-J."/>
            <person name="Thorson J.S."/>
        </authorList>
    </citation>
    <scope>NUCLEOTIDE SEQUENCE</scope>
    <source>
        <strain evidence="1">M956-1</strain>
    </source>
</reference>